<dbReference type="SUPFAM" id="SSF53067">
    <property type="entry name" value="Actin-like ATPase domain"/>
    <property type="match status" value="2"/>
</dbReference>
<dbReference type="Gene3D" id="3.30.420.40">
    <property type="match status" value="2"/>
</dbReference>
<evidence type="ECO:0000256" key="1">
    <source>
        <dbReference type="SAM" id="MobiDB-lite"/>
    </source>
</evidence>
<feature type="compositionally biased region" description="Low complexity" evidence="1">
    <location>
        <begin position="48"/>
        <end position="59"/>
    </location>
</feature>
<dbReference type="Gene3D" id="3.90.640.10">
    <property type="entry name" value="Actin, Chain A, domain 4"/>
    <property type="match status" value="1"/>
</dbReference>
<proteinExistence type="predicted"/>
<evidence type="ECO:0000313" key="2">
    <source>
        <dbReference type="EMBL" id="OJJ60246.1"/>
    </source>
</evidence>
<feature type="compositionally biased region" description="Low complexity" evidence="1">
    <location>
        <begin position="69"/>
        <end position="88"/>
    </location>
</feature>
<sequence length="693" mass="76905">MANLRGLASRKRRRASTIVESDAGVPDTDEDQSGEDHSSEDIQMLDASPSRSRSLWSGSTNGDTTAAGTSASSPRGPESSSTSSTCGSHQPRTKFIIGLDYGTTFSSVSYVKFDPDNPPVTLRGEQIQSITDWPDAGGRWRNPEVPSESWYLGDEFHWGYGARNTLQESDDDNLDCRNRIIQYAKLLLPGDQKDTRGPRQELKRTLHRAKKDEVDVTRDYLCEVLKYTKEFLEDREGFNAKCEVELVFCVPAGWPHKAIRTMQEILLSIARGIELGNLAPPYVLNEPEAAAAYILEAGSRTEKLAVGEVFIVCDAGGGTVDAIAYKVDQERPFRVQEVVAPTGSNCGSSYVNQALKEKVIKRIKSTPYSSVPGPSLEHTIENSLMTRFEYDIKPRFEPSIGLDGTTVLPVSGLQRNQRLGFGSGTIHIPRREIADLFKPSLQGISKIISQQTGAMKAKGLNVEKVLLTGGFSKAPIFRAHIAAEFKGLKPMYAPKNLDAAVAVSHGAVFRAMNKSDGPKRIVQSNFGFLQIEERNLRLAAHRVATPTDGDIDGKMYIKNVLDWVIKKELVLSKQQKFRTRNWQVFKIDDELAFNQKIWVSDFDNARDHYQAHTKFNKGAEVFGMLQIDFTPVREEGLLEVKSGPRGQYYEIHYELAMEVDGRNLTVKVFCPPGGQCRAETQLCIAAAFIPGTD</sequence>
<dbReference type="InterPro" id="IPR043129">
    <property type="entry name" value="ATPase_NBD"/>
</dbReference>
<name>A0A1L9TLE1_9EURO</name>
<dbReference type="GeneID" id="63767027"/>
<feature type="region of interest" description="Disordered" evidence="1">
    <location>
        <begin position="1"/>
        <end position="89"/>
    </location>
</feature>
<dbReference type="STRING" id="1036612.A0A1L9TLE1"/>
<dbReference type="CDD" id="cd10170">
    <property type="entry name" value="ASKHA_NBD_HSP70"/>
    <property type="match status" value="1"/>
</dbReference>
<dbReference type="VEuPathDB" id="FungiDB:ASPSYDRAFT_78452"/>
<dbReference type="OrthoDB" id="2963168at2759"/>
<dbReference type="PANTHER" id="PTHR42749:SF8">
    <property type="entry name" value="HSP70 FAMILY PROTEIN (AFU_ORTHOLOGUE AFUA_3G13740)"/>
    <property type="match status" value="1"/>
</dbReference>
<dbReference type="PANTHER" id="PTHR42749">
    <property type="entry name" value="CELL SHAPE-DETERMINING PROTEIN MREB"/>
    <property type="match status" value="1"/>
</dbReference>
<accession>A0A1L9TLE1</accession>
<gene>
    <name evidence="2" type="ORF">ASPSYDRAFT_78452</name>
</gene>
<dbReference type="Proteomes" id="UP000184356">
    <property type="component" value="Unassembled WGS sequence"/>
</dbReference>
<dbReference type="AlphaFoldDB" id="A0A1L9TLE1"/>
<evidence type="ECO:0000313" key="3">
    <source>
        <dbReference type="Proteomes" id="UP000184356"/>
    </source>
</evidence>
<protein>
    <submittedName>
        <fullName evidence="2">Uncharacterized protein</fullName>
    </submittedName>
</protein>
<keyword evidence="3" id="KW-1185">Reference proteome</keyword>
<dbReference type="EMBL" id="KV878585">
    <property type="protein sequence ID" value="OJJ60246.1"/>
    <property type="molecule type" value="Genomic_DNA"/>
</dbReference>
<reference evidence="3" key="1">
    <citation type="journal article" date="2017" name="Genome Biol.">
        <title>Comparative genomics reveals high biological diversity and specific adaptations in the industrially and medically important fungal genus Aspergillus.</title>
        <authorList>
            <person name="de Vries R.P."/>
            <person name="Riley R."/>
            <person name="Wiebenga A."/>
            <person name="Aguilar-Osorio G."/>
            <person name="Amillis S."/>
            <person name="Uchima C.A."/>
            <person name="Anderluh G."/>
            <person name="Asadollahi M."/>
            <person name="Askin M."/>
            <person name="Barry K."/>
            <person name="Battaglia E."/>
            <person name="Bayram O."/>
            <person name="Benocci T."/>
            <person name="Braus-Stromeyer S.A."/>
            <person name="Caldana C."/>
            <person name="Canovas D."/>
            <person name="Cerqueira G.C."/>
            <person name="Chen F."/>
            <person name="Chen W."/>
            <person name="Choi C."/>
            <person name="Clum A."/>
            <person name="Dos Santos R.A."/>
            <person name="Damasio A.R."/>
            <person name="Diallinas G."/>
            <person name="Emri T."/>
            <person name="Fekete E."/>
            <person name="Flipphi M."/>
            <person name="Freyberg S."/>
            <person name="Gallo A."/>
            <person name="Gournas C."/>
            <person name="Habgood R."/>
            <person name="Hainaut M."/>
            <person name="Harispe M.L."/>
            <person name="Henrissat B."/>
            <person name="Hilden K.S."/>
            <person name="Hope R."/>
            <person name="Hossain A."/>
            <person name="Karabika E."/>
            <person name="Karaffa L."/>
            <person name="Karanyi Z."/>
            <person name="Krasevec N."/>
            <person name="Kuo A."/>
            <person name="Kusch H."/>
            <person name="LaButti K."/>
            <person name="Lagendijk E.L."/>
            <person name="Lapidus A."/>
            <person name="Levasseur A."/>
            <person name="Lindquist E."/>
            <person name="Lipzen A."/>
            <person name="Logrieco A.F."/>
            <person name="MacCabe A."/>
            <person name="Maekelae M.R."/>
            <person name="Malavazi I."/>
            <person name="Melin P."/>
            <person name="Meyer V."/>
            <person name="Mielnichuk N."/>
            <person name="Miskei M."/>
            <person name="Molnar A.P."/>
            <person name="Mule G."/>
            <person name="Ngan C.Y."/>
            <person name="Orejas M."/>
            <person name="Orosz E."/>
            <person name="Ouedraogo J.P."/>
            <person name="Overkamp K.M."/>
            <person name="Park H.-S."/>
            <person name="Perrone G."/>
            <person name="Piumi F."/>
            <person name="Punt P.J."/>
            <person name="Ram A.F."/>
            <person name="Ramon A."/>
            <person name="Rauscher S."/>
            <person name="Record E."/>
            <person name="Riano-Pachon D.M."/>
            <person name="Robert V."/>
            <person name="Roehrig J."/>
            <person name="Ruller R."/>
            <person name="Salamov A."/>
            <person name="Salih N.S."/>
            <person name="Samson R.A."/>
            <person name="Sandor E."/>
            <person name="Sanguinetti M."/>
            <person name="Schuetze T."/>
            <person name="Sepcic K."/>
            <person name="Shelest E."/>
            <person name="Sherlock G."/>
            <person name="Sophianopoulou V."/>
            <person name="Squina F.M."/>
            <person name="Sun H."/>
            <person name="Susca A."/>
            <person name="Todd R.B."/>
            <person name="Tsang A."/>
            <person name="Unkles S.E."/>
            <person name="van de Wiele N."/>
            <person name="van Rossen-Uffink D."/>
            <person name="Oliveira J.V."/>
            <person name="Vesth T.C."/>
            <person name="Visser J."/>
            <person name="Yu J.-H."/>
            <person name="Zhou M."/>
            <person name="Andersen M.R."/>
            <person name="Archer D.B."/>
            <person name="Baker S.E."/>
            <person name="Benoit I."/>
            <person name="Brakhage A.A."/>
            <person name="Braus G.H."/>
            <person name="Fischer R."/>
            <person name="Frisvad J.C."/>
            <person name="Goldman G.H."/>
            <person name="Houbraken J."/>
            <person name="Oakley B."/>
            <person name="Pocsi I."/>
            <person name="Scazzocchio C."/>
            <person name="Seiboth B."/>
            <person name="vanKuyk P.A."/>
            <person name="Wortman J."/>
            <person name="Dyer P.S."/>
            <person name="Grigoriev I.V."/>
        </authorList>
    </citation>
    <scope>NUCLEOTIDE SEQUENCE [LARGE SCALE GENOMIC DNA]</scope>
    <source>
        <strain evidence="3">CBS 593.65</strain>
    </source>
</reference>
<organism evidence="2 3">
    <name type="scientific">Aspergillus sydowii CBS 593.65</name>
    <dbReference type="NCBI Taxonomy" id="1036612"/>
    <lineage>
        <taxon>Eukaryota</taxon>
        <taxon>Fungi</taxon>
        <taxon>Dikarya</taxon>
        <taxon>Ascomycota</taxon>
        <taxon>Pezizomycotina</taxon>
        <taxon>Eurotiomycetes</taxon>
        <taxon>Eurotiomycetidae</taxon>
        <taxon>Eurotiales</taxon>
        <taxon>Aspergillaceae</taxon>
        <taxon>Aspergillus</taxon>
        <taxon>Aspergillus subgen. Nidulantes</taxon>
    </lineage>
</organism>
<dbReference type="RefSeq" id="XP_040704052.1">
    <property type="nucleotide sequence ID" value="XM_040850954.1"/>
</dbReference>